<evidence type="ECO:0000256" key="11">
    <source>
        <dbReference type="ARBA" id="ARBA00023235"/>
    </source>
</evidence>
<evidence type="ECO:0000259" key="16">
    <source>
        <dbReference type="PROSITE" id="PS51198"/>
    </source>
</evidence>
<dbReference type="Pfam" id="PF13361">
    <property type="entry name" value="UvrD_C"/>
    <property type="match status" value="2"/>
</dbReference>
<dbReference type="InterPro" id="IPR013986">
    <property type="entry name" value="DExx_box_DNA_helicase_dom_sf"/>
</dbReference>
<keyword evidence="7" id="KW-0269">Exonuclease</keyword>
<evidence type="ECO:0000256" key="3">
    <source>
        <dbReference type="ARBA" id="ARBA00022741"/>
    </source>
</evidence>
<evidence type="ECO:0000256" key="14">
    <source>
        <dbReference type="ARBA" id="ARBA00048988"/>
    </source>
</evidence>
<dbReference type="SUPFAM" id="SSF52980">
    <property type="entry name" value="Restriction endonuclease-like"/>
    <property type="match status" value="1"/>
</dbReference>
<dbReference type="Gene3D" id="3.90.320.10">
    <property type="match status" value="1"/>
</dbReference>
<evidence type="ECO:0000259" key="17">
    <source>
        <dbReference type="PROSITE" id="PS51217"/>
    </source>
</evidence>
<keyword evidence="2" id="KW-0540">Nuclease</keyword>
<keyword evidence="5 15" id="KW-0378">Hydrolase</keyword>
<evidence type="ECO:0000256" key="5">
    <source>
        <dbReference type="ARBA" id="ARBA00022801"/>
    </source>
</evidence>
<dbReference type="EC" id="5.6.2.4" evidence="13"/>
<feature type="binding site" evidence="15">
    <location>
        <begin position="11"/>
        <end position="18"/>
    </location>
    <ligand>
        <name>ATP</name>
        <dbReference type="ChEBI" id="CHEBI:30616"/>
    </ligand>
</feature>
<dbReference type="GO" id="GO:0043138">
    <property type="term" value="F:3'-5' DNA helicase activity"/>
    <property type="evidence" value="ECO:0007669"/>
    <property type="project" value="UniProtKB-EC"/>
</dbReference>
<dbReference type="GO" id="GO:0003677">
    <property type="term" value="F:DNA binding"/>
    <property type="evidence" value="ECO:0007669"/>
    <property type="project" value="UniProtKB-KW"/>
</dbReference>
<dbReference type="EMBL" id="JAGVSJ010000014">
    <property type="protein sequence ID" value="MBX8632105.1"/>
    <property type="molecule type" value="Genomic_DNA"/>
</dbReference>
<dbReference type="AlphaFoldDB" id="A0A8J7YNS6"/>
<dbReference type="GO" id="GO:0005829">
    <property type="term" value="C:cytosol"/>
    <property type="evidence" value="ECO:0007669"/>
    <property type="project" value="TreeGrafter"/>
</dbReference>
<evidence type="ECO:0000256" key="10">
    <source>
        <dbReference type="ARBA" id="ARBA00023204"/>
    </source>
</evidence>
<gene>
    <name evidence="18" type="ORF">J9259_06275</name>
</gene>
<feature type="domain" description="UvrD-like helicase C-terminal" evidence="17">
    <location>
        <begin position="345"/>
        <end position="629"/>
    </location>
</feature>
<evidence type="ECO:0000256" key="12">
    <source>
        <dbReference type="ARBA" id="ARBA00034617"/>
    </source>
</evidence>
<dbReference type="SUPFAM" id="SSF52540">
    <property type="entry name" value="P-loop containing nucleoside triphosphate hydrolases"/>
    <property type="match status" value="1"/>
</dbReference>
<dbReference type="Gene3D" id="1.10.10.160">
    <property type="match status" value="1"/>
</dbReference>
<dbReference type="InterPro" id="IPR027417">
    <property type="entry name" value="P-loop_NTPase"/>
</dbReference>
<comment type="similarity">
    <text evidence="1">Belongs to the helicase family. UvrD subfamily.</text>
</comment>
<keyword evidence="3 15" id="KW-0547">Nucleotide-binding</keyword>
<evidence type="ECO:0000256" key="7">
    <source>
        <dbReference type="ARBA" id="ARBA00022839"/>
    </source>
</evidence>
<dbReference type="PANTHER" id="PTHR11070:SF67">
    <property type="entry name" value="DNA 3'-5' HELICASE"/>
    <property type="match status" value="1"/>
</dbReference>
<keyword evidence="6 15" id="KW-0347">Helicase</keyword>
<evidence type="ECO:0000256" key="8">
    <source>
        <dbReference type="ARBA" id="ARBA00022840"/>
    </source>
</evidence>
<accession>A0A8J7YNS6</accession>
<evidence type="ECO:0000313" key="18">
    <source>
        <dbReference type="EMBL" id="MBX8632105.1"/>
    </source>
</evidence>
<dbReference type="GO" id="GO:0005524">
    <property type="term" value="F:ATP binding"/>
    <property type="evidence" value="ECO:0007669"/>
    <property type="project" value="UniProtKB-UniRule"/>
</dbReference>
<dbReference type="PROSITE" id="PS51217">
    <property type="entry name" value="UVRD_HELICASE_CTER"/>
    <property type="match status" value="1"/>
</dbReference>
<evidence type="ECO:0000313" key="19">
    <source>
        <dbReference type="Proteomes" id="UP000716004"/>
    </source>
</evidence>
<keyword evidence="8 15" id="KW-0067">ATP-binding</keyword>
<reference evidence="18" key="1">
    <citation type="submission" date="2021-04" db="EMBL/GenBank/DDBJ databases">
        <title>Genomic insights into ecological role and evolution of a novel Thermoplasmata order Candidatus Sysuiplasmatales.</title>
        <authorList>
            <person name="Yuan Y."/>
        </authorList>
    </citation>
    <scope>NUCLEOTIDE SEQUENCE</scope>
    <source>
        <strain evidence="18">YP2-bin.285</strain>
    </source>
</reference>
<dbReference type="PROSITE" id="PS51198">
    <property type="entry name" value="UVRD_HELICASE_ATP_BIND"/>
    <property type="match status" value="1"/>
</dbReference>
<organism evidence="18 19">
    <name type="scientific">Candidatus Sysuiplasma superficiale</name>
    <dbReference type="NCBI Taxonomy" id="2823368"/>
    <lineage>
        <taxon>Archaea</taxon>
        <taxon>Methanobacteriati</taxon>
        <taxon>Thermoplasmatota</taxon>
        <taxon>Thermoplasmata</taxon>
        <taxon>Candidatus Sysuiplasmatales</taxon>
        <taxon>Candidatus Sysuiplasmataceae</taxon>
        <taxon>Candidatus Sysuiplasma</taxon>
    </lineage>
</organism>
<feature type="domain" description="UvrD-like helicase ATP-binding" evidence="16">
    <location>
        <begin position="1"/>
        <end position="333"/>
    </location>
</feature>
<keyword evidence="4" id="KW-0227">DNA damage</keyword>
<comment type="catalytic activity">
    <reaction evidence="14">
        <text>ATP + H2O = ADP + phosphate + H(+)</text>
        <dbReference type="Rhea" id="RHEA:13065"/>
        <dbReference type="ChEBI" id="CHEBI:15377"/>
        <dbReference type="ChEBI" id="CHEBI:15378"/>
        <dbReference type="ChEBI" id="CHEBI:30616"/>
        <dbReference type="ChEBI" id="CHEBI:43474"/>
        <dbReference type="ChEBI" id="CHEBI:456216"/>
        <dbReference type="EC" id="5.6.2.4"/>
    </reaction>
</comment>
<comment type="catalytic activity">
    <reaction evidence="12">
        <text>Couples ATP hydrolysis with the unwinding of duplex DNA by translocating in the 3'-5' direction.</text>
        <dbReference type="EC" id="5.6.2.4"/>
    </reaction>
</comment>
<keyword evidence="11" id="KW-0413">Isomerase</keyword>
<evidence type="ECO:0000256" key="6">
    <source>
        <dbReference type="ARBA" id="ARBA00022806"/>
    </source>
</evidence>
<name>A0A8J7YNS6_9ARCH</name>
<dbReference type="InterPro" id="IPR000212">
    <property type="entry name" value="DNA_helicase_UvrD/REP"/>
</dbReference>
<dbReference type="PANTHER" id="PTHR11070">
    <property type="entry name" value="UVRD / RECB / PCRA DNA HELICASE FAMILY MEMBER"/>
    <property type="match status" value="1"/>
</dbReference>
<keyword evidence="9" id="KW-0238">DNA-binding</keyword>
<evidence type="ECO:0000256" key="2">
    <source>
        <dbReference type="ARBA" id="ARBA00022722"/>
    </source>
</evidence>
<evidence type="ECO:0000256" key="4">
    <source>
        <dbReference type="ARBA" id="ARBA00022763"/>
    </source>
</evidence>
<dbReference type="Pfam" id="PF12705">
    <property type="entry name" value="PDDEXK_1"/>
    <property type="match status" value="1"/>
</dbReference>
<dbReference type="InterPro" id="IPR014016">
    <property type="entry name" value="UvrD-like_ATP-bd"/>
</dbReference>
<dbReference type="InterPro" id="IPR014017">
    <property type="entry name" value="DNA_helicase_UvrD-like_C"/>
</dbReference>
<evidence type="ECO:0000256" key="9">
    <source>
        <dbReference type="ARBA" id="ARBA00023125"/>
    </source>
</evidence>
<dbReference type="Gene3D" id="3.40.50.300">
    <property type="entry name" value="P-loop containing nucleotide triphosphate hydrolases"/>
    <property type="match status" value="4"/>
</dbReference>
<evidence type="ECO:0000256" key="15">
    <source>
        <dbReference type="PROSITE-ProRule" id="PRU00560"/>
    </source>
</evidence>
<proteinExistence type="inferred from homology"/>
<evidence type="ECO:0000256" key="1">
    <source>
        <dbReference type="ARBA" id="ARBA00009922"/>
    </source>
</evidence>
<dbReference type="Proteomes" id="UP000716004">
    <property type="component" value="Unassembled WGS sequence"/>
</dbReference>
<dbReference type="InterPro" id="IPR011335">
    <property type="entry name" value="Restrct_endonuc-II-like"/>
</dbReference>
<dbReference type="GO" id="GO:0004527">
    <property type="term" value="F:exonuclease activity"/>
    <property type="evidence" value="ECO:0007669"/>
    <property type="project" value="UniProtKB-KW"/>
</dbReference>
<dbReference type="InterPro" id="IPR011604">
    <property type="entry name" value="PDDEXK-like_dom_sf"/>
</dbReference>
<dbReference type="GO" id="GO:0000725">
    <property type="term" value="P:recombinational repair"/>
    <property type="evidence" value="ECO:0007669"/>
    <property type="project" value="TreeGrafter"/>
</dbReference>
<dbReference type="InterPro" id="IPR038726">
    <property type="entry name" value="PDDEXK_AddAB-type"/>
</dbReference>
<protein>
    <recommendedName>
        <fullName evidence="13">DNA 3'-5' helicase</fullName>
        <ecNumber evidence="13">5.6.2.4</ecNumber>
    </recommendedName>
</protein>
<evidence type="ECO:0000256" key="13">
    <source>
        <dbReference type="ARBA" id="ARBA00034808"/>
    </source>
</evidence>
<dbReference type="Pfam" id="PF00580">
    <property type="entry name" value="UvrD-helicase"/>
    <property type="match status" value="1"/>
</dbReference>
<keyword evidence="10" id="KW-0234">DNA repair</keyword>
<comment type="caution">
    <text evidence="18">The sequence shown here is derived from an EMBL/GenBank/DDBJ whole genome shotgun (WGS) entry which is preliminary data.</text>
</comment>
<sequence>MNSGRKVVVKASAGSGKTTTLVRAYLQKFREVQGSFHDGRPYEHLLALTFTNEAAYKLRKDIFNETGDEQALLTENISTIHSYCNYIVRENAFELGIPPDYSIFEDEEGESFADRILQGILHDFAGKDVMLRKFLSEYSVEAREHVANSGFKGMILAIYEWMRTEVSTLEEGIKALKDAERGFESWLTDRFGREVNVQKYLEKHRSDVDTLLRYTAIFWERRESAIKRSGKMGYSDIIYYAHSLLARSAAIRNRIRRSLHCVLVDEFQDTDKLQLEIINMISEKEKQFFVGDPQQLIYEWRKADPGIFAEQENSMIDDSGSAIVYLNENFRSAPGIVNFTNLLFGEINNSLSMEYIRMDAVLGSEDKALGTECGDVTFFLLPRGSKEEMRRDEAEAIAEEIMRAVTADAPGGSHGEGKGRSARYSDMAILFRSRNSMKVYEEALKQAHIPYIHFQSRQFFEKPEVVMMMSLLKFIERPEDPLNIIAVLRSPFFEVSDDTIVQLFRNGSGIQSVVSQASPVKDSGLLRFRSFIEWMNANGSLAVSEKILHAVRESAFDLMGLAGTEAKQAYANIFRFIDMVREVERRAGPGGSLAMTLNAMAERGETAEAQLFDSGSNAVRLMTVHAAKGLEFPYVFIADSFRQKSNGTTALVIHRRLGVVLTGVDDGVNPHYELQEKIAGEMRKEERERAAREESRIFYVAVTRAMKRLYLGIPAAKAPAGSWAGMIDNFLRKRGLDAMSLSDGIRDIGNTAVRTIVFRRNRSPGKVAGDEETLPLPSLNESAINLDLETLRRGERVYLSPSKIALFLSCPQKLLLSEHRAGMKSNDGRYEGMERGTLIHLWLENYDYMTGNVPAYVRSLCGEQYSDVEKSALRFVNSEIGKRASGAAAEGRLLREMKFASRYGNAILNGKIDLIIEGERGRTIIDYKSGMSTGRDEENRYQLMLYAAALYRISGKGETDLVNFFVDREDAPLTMHVEAYQVEEFERHLEDALRSYCLGRFEALPSRERCSACNFSDECSFRHPGI</sequence>